<dbReference type="GeneID" id="25288609"/>
<dbReference type="PANTHER" id="PTHR23501:SF198">
    <property type="entry name" value="AZOLE RESISTANCE PROTEIN 1-RELATED"/>
    <property type="match status" value="1"/>
</dbReference>
<keyword evidence="7" id="KW-1185">Reference proteome</keyword>
<dbReference type="Gene3D" id="1.20.1720.10">
    <property type="entry name" value="Multidrug resistance protein D"/>
    <property type="match status" value="1"/>
</dbReference>
<evidence type="ECO:0000256" key="2">
    <source>
        <dbReference type="ARBA" id="ARBA00022692"/>
    </source>
</evidence>
<dbReference type="VEuPathDB" id="FungiDB:Z518_00538"/>
<dbReference type="OrthoDB" id="10021397at2759"/>
<dbReference type="Proteomes" id="UP000053617">
    <property type="component" value="Unassembled WGS sequence"/>
</dbReference>
<dbReference type="InterPro" id="IPR036259">
    <property type="entry name" value="MFS_trans_sf"/>
</dbReference>
<dbReference type="HOGENOM" id="CLU_1267515_0_0_1"/>
<feature type="transmembrane region" description="Helical" evidence="5">
    <location>
        <begin position="191"/>
        <end position="212"/>
    </location>
</feature>
<reference evidence="6 7" key="1">
    <citation type="submission" date="2015-01" db="EMBL/GenBank/DDBJ databases">
        <title>The Genome Sequence of Rhinocladiella mackenzie CBS 650.93.</title>
        <authorList>
            <consortium name="The Broad Institute Genomics Platform"/>
            <person name="Cuomo C."/>
            <person name="de Hoog S."/>
            <person name="Gorbushina A."/>
            <person name="Stielow B."/>
            <person name="Teixiera M."/>
            <person name="Abouelleil A."/>
            <person name="Chapman S.B."/>
            <person name="Priest M."/>
            <person name="Young S.K."/>
            <person name="Wortman J."/>
            <person name="Nusbaum C."/>
            <person name="Birren B."/>
        </authorList>
    </citation>
    <scope>NUCLEOTIDE SEQUENCE [LARGE SCALE GENOMIC DNA]</scope>
    <source>
        <strain evidence="6 7">CBS 650.93</strain>
    </source>
</reference>
<keyword evidence="2 5" id="KW-0812">Transmembrane</keyword>
<proteinExistence type="predicted"/>
<evidence type="ECO:0000313" key="6">
    <source>
        <dbReference type="EMBL" id="KIX09458.1"/>
    </source>
</evidence>
<name>A0A0D2HFK1_9EURO</name>
<dbReference type="RefSeq" id="XP_013276594.1">
    <property type="nucleotide sequence ID" value="XM_013421140.1"/>
</dbReference>
<feature type="transmembrane region" description="Helical" evidence="5">
    <location>
        <begin position="111"/>
        <end position="130"/>
    </location>
</feature>
<evidence type="ECO:0000313" key="7">
    <source>
        <dbReference type="Proteomes" id="UP000053617"/>
    </source>
</evidence>
<evidence type="ECO:0000256" key="1">
    <source>
        <dbReference type="ARBA" id="ARBA00004141"/>
    </source>
</evidence>
<keyword evidence="4 5" id="KW-0472">Membrane</keyword>
<evidence type="ECO:0000256" key="3">
    <source>
        <dbReference type="ARBA" id="ARBA00022989"/>
    </source>
</evidence>
<gene>
    <name evidence="6" type="ORF">Z518_00538</name>
</gene>
<dbReference type="GO" id="GO:0005886">
    <property type="term" value="C:plasma membrane"/>
    <property type="evidence" value="ECO:0007669"/>
    <property type="project" value="TreeGrafter"/>
</dbReference>
<comment type="subcellular location">
    <subcellularLocation>
        <location evidence="1">Membrane</location>
        <topology evidence="1">Multi-pass membrane protein</topology>
    </subcellularLocation>
</comment>
<sequence>MVKETTVIRPTRAQAPFMTLEEERGFISTFNEENEADTSAEEPFVQHFSTVLCNFFVALDLTIIGTAVSPITNCFHSLGDVVWYRSAFYPVIAAIRPVWGEAFKFFDLKYAYLRAVFIFELASLVCAVTPSSPVLIVGCAVARVGGAGLASVYINLPIGVGVATFAILLGFHTPRAARPQAPPLKEKVLHVDIPGVLTVVGTVTCYLLALQWDGMTTP</sequence>
<dbReference type="GO" id="GO:0022857">
    <property type="term" value="F:transmembrane transporter activity"/>
    <property type="evidence" value="ECO:0007669"/>
    <property type="project" value="TreeGrafter"/>
</dbReference>
<feature type="transmembrane region" description="Helical" evidence="5">
    <location>
        <begin position="150"/>
        <end position="171"/>
    </location>
</feature>
<evidence type="ECO:0000256" key="5">
    <source>
        <dbReference type="SAM" id="Phobius"/>
    </source>
</evidence>
<accession>A0A0D2HFK1</accession>
<dbReference type="SUPFAM" id="SSF103473">
    <property type="entry name" value="MFS general substrate transporter"/>
    <property type="match status" value="1"/>
</dbReference>
<keyword evidence="3 5" id="KW-1133">Transmembrane helix</keyword>
<dbReference type="AlphaFoldDB" id="A0A0D2HFK1"/>
<protein>
    <submittedName>
        <fullName evidence="6">Uncharacterized protein</fullName>
    </submittedName>
</protein>
<dbReference type="EMBL" id="KN847475">
    <property type="protein sequence ID" value="KIX09458.1"/>
    <property type="molecule type" value="Genomic_DNA"/>
</dbReference>
<feature type="transmembrane region" description="Helical" evidence="5">
    <location>
        <begin position="81"/>
        <end position="99"/>
    </location>
</feature>
<evidence type="ECO:0000256" key="4">
    <source>
        <dbReference type="ARBA" id="ARBA00023136"/>
    </source>
</evidence>
<organism evidence="6 7">
    <name type="scientific">Rhinocladiella mackenziei CBS 650.93</name>
    <dbReference type="NCBI Taxonomy" id="1442369"/>
    <lineage>
        <taxon>Eukaryota</taxon>
        <taxon>Fungi</taxon>
        <taxon>Dikarya</taxon>
        <taxon>Ascomycota</taxon>
        <taxon>Pezizomycotina</taxon>
        <taxon>Eurotiomycetes</taxon>
        <taxon>Chaetothyriomycetidae</taxon>
        <taxon>Chaetothyriales</taxon>
        <taxon>Herpotrichiellaceae</taxon>
        <taxon>Rhinocladiella</taxon>
    </lineage>
</organism>
<dbReference type="PANTHER" id="PTHR23501">
    <property type="entry name" value="MAJOR FACILITATOR SUPERFAMILY"/>
    <property type="match status" value="1"/>
</dbReference>